<reference evidence="1 2" key="1">
    <citation type="submission" date="2017-05" db="EMBL/GenBank/DDBJ databases">
        <authorList>
            <person name="Varghese N."/>
            <person name="Submissions S."/>
        </authorList>
    </citation>
    <scope>NUCLEOTIDE SEQUENCE [LARGE SCALE GENOMIC DNA]</scope>
    <source>
        <strain evidence="1 2">DSM 21194</strain>
    </source>
</reference>
<protein>
    <recommendedName>
        <fullName evidence="3">DUF3052 domain-containing protein</fullName>
    </recommendedName>
</protein>
<dbReference type="EMBL" id="FXTH01000010">
    <property type="protein sequence ID" value="SMO70050.1"/>
    <property type="molecule type" value="Genomic_DNA"/>
</dbReference>
<evidence type="ECO:0008006" key="3">
    <source>
        <dbReference type="Google" id="ProtNLM"/>
    </source>
</evidence>
<proteinExistence type="predicted"/>
<gene>
    <name evidence="1" type="ORF">SAMN06265218_11015</name>
</gene>
<keyword evidence="2" id="KW-1185">Reference proteome</keyword>
<organism evidence="1 2">
    <name type="scientific">Fodinibius sediminis</name>
    <dbReference type="NCBI Taxonomy" id="1214077"/>
    <lineage>
        <taxon>Bacteria</taxon>
        <taxon>Pseudomonadati</taxon>
        <taxon>Balneolota</taxon>
        <taxon>Balneolia</taxon>
        <taxon>Balneolales</taxon>
        <taxon>Balneolaceae</taxon>
        <taxon>Fodinibius</taxon>
    </lineage>
</organism>
<accession>A0A521DGJ9</accession>
<name>A0A521DGJ9_9BACT</name>
<sequence length="111" mass="12480">MGLFNAPDNVLDLTGELPEDVAVIEELQGRQVDIILGFIENRNMLETHLPVLRRALDDEGALWVAYYKGSASIDTDINRDSIHDYAKSIDLKGVAMVSIDENWSGFRFKKV</sequence>
<evidence type="ECO:0000313" key="1">
    <source>
        <dbReference type="EMBL" id="SMO70050.1"/>
    </source>
</evidence>
<dbReference type="Proteomes" id="UP000317593">
    <property type="component" value="Unassembled WGS sequence"/>
</dbReference>
<dbReference type="AlphaFoldDB" id="A0A521DGJ9"/>
<evidence type="ECO:0000313" key="2">
    <source>
        <dbReference type="Proteomes" id="UP000317593"/>
    </source>
</evidence>